<organism evidence="5 6">
    <name type="scientific">Pseudovibrio denitrificans</name>
    <dbReference type="NCBI Taxonomy" id="258256"/>
    <lineage>
        <taxon>Bacteria</taxon>
        <taxon>Pseudomonadati</taxon>
        <taxon>Pseudomonadota</taxon>
        <taxon>Alphaproteobacteria</taxon>
        <taxon>Hyphomicrobiales</taxon>
        <taxon>Stappiaceae</taxon>
        <taxon>Pseudovibrio</taxon>
    </lineage>
</organism>
<dbReference type="Proteomes" id="UP000183371">
    <property type="component" value="Unassembled WGS sequence"/>
</dbReference>
<reference evidence="6" key="1">
    <citation type="submission" date="2016-10" db="EMBL/GenBank/DDBJ databases">
        <authorList>
            <person name="Varghese N."/>
            <person name="Submissions S."/>
        </authorList>
    </citation>
    <scope>NUCLEOTIDE SEQUENCE [LARGE SCALE GENOMIC DNA]</scope>
    <source>
        <strain evidence="6">DSM 17465</strain>
    </source>
</reference>
<keyword evidence="2" id="KW-0238">DNA-binding</keyword>
<evidence type="ECO:0000259" key="4">
    <source>
        <dbReference type="PROSITE" id="PS01124"/>
    </source>
</evidence>
<evidence type="ECO:0000256" key="1">
    <source>
        <dbReference type="ARBA" id="ARBA00023015"/>
    </source>
</evidence>
<dbReference type="InterPro" id="IPR018060">
    <property type="entry name" value="HTH_AraC"/>
</dbReference>
<evidence type="ECO:0000313" key="5">
    <source>
        <dbReference type="EMBL" id="SFU01744.1"/>
    </source>
</evidence>
<keyword evidence="1" id="KW-0805">Transcription regulation</keyword>
<keyword evidence="6" id="KW-1185">Reference proteome</keyword>
<dbReference type="AlphaFoldDB" id="A0A1I7CQV3"/>
<dbReference type="RefSeq" id="WP_054784331.1">
    <property type="nucleotide sequence ID" value="NZ_FPBD01000006.1"/>
</dbReference>
<dbReference type="SMART" id="SM00342">
    <property type="entry name" value="HTH_ARAC"/>
    <property type="match status" value="1"/>
</dbReference>
<evidence type="ECO:0000256" key="3">
    <source>
        <dbReference type="ARBA" id="ARBA00023163"/>
    </source>
</evidence>
<sequence length="263" mass="29367">MLPDDSGLSIHLITQATRATFTDMYFHQTFLSFIHKGTKKVICPHNGELVGSEGDLFIFPPGSIISLENRPLVDADYQADGVSIANALIDAVYADQPVTPAATGIQLVRREEHKPEDVLALMKETLANTSLPEALRQHRLLEPLIWLRHIGVHLSKPDTDNPLSKVRSLIETDLSYAWRATDVASHFAMSEATFRRWLAKSGHGFAKVLLHTRLEKGLALLQSTHEPISNVALDCGFNTPSHFSEAFKKRFGIRPKEIRSREV</sequence>
<dbReference type="GO" id="GO:0005829">
    <property type="term" value="C:cytosol"/>
    <property type="evidence" value="ECO:0007669"/>
    <property type="project" value="TreeGrafter"/>
</dbReference>
<dbReference type="PRINTS" id="PR00032">
    <property type="entry name" value="HTHARAC"/>
</dbReference>
<dbReference type="GO" id="GO:0003700">
    <property type="term" value="F:DNA-binding transcription factor activity"/>
    <property type="evidence" value="ECO:0007669"/>
    <property type="project" value="InterPro"/>
</dbReference>
<dbReference type="EMBL" id="FPBD01000006">
    <property type="protein sequence ID" value="SFU01744.1"/>
    <property type="molecule type" value="Genomic_DNA"/>
</dbReference>
<evidence type="ECO:0000256" key="2">
    <source>
        <dbReference type="ARBA" id="ARBA00023125"/>
    </source>
</evidence>
<dbReference type="GO" id="GO:0000976">
    <property type="term" value="F:transcription cis-regulatory region binding"/>
    <property type="evidence" value="ECO:0007669"/>
    <property type="project" value="TreeGrafter"/>
</dbReference>
<name>A0A1I7CQV3_9HYPH</name>
<proteinExistence type="predicted"/>
<dbReference type="Gene3D" id="1.10.10.60">
    <property type="entry name" value="Homeodomain-like"/>
    <property type="match status" value="1"/>
</dbReference>
<feature type="domain" description="HTH araC/xylS-type" evidence="4">
    <location>
        <begin position="164"/>
        <end position="261"/>
    </location>
</feature>
<keyword evidence="3" id="KW-0804">Transcription</keyword>
<dbReference type="InterPro" id="IPR009057">
    <property type="entry name" value="Homeodomain-like_sf"/>
</dbReference>
<dbReference type="InterPro" id="IPR020449">
    <property type="entry name" value="Tscrpt_reg_AraC-type_HTH"/>
</dbReference>
<accession>A0A1I7CQV3</accession>
<dbReference type="PANTHER" id="PTHR47894:SF4">
    <property type="entry name" value="HTH-TYPE TRANSCRIPTIONAL REGULATOR GADX"/>
    <property type="match status" value="1"/>
</dbReference>
<dbReference type="Pfam" id="PF12833">
    <property type="entry name" value="HTH_18"/>
    <property type="match status" value="1"/>
</dbReference>
<dbReference type="PANTHER" id="PTHR47894">
    <property type="entry name" value="HTH-TYPE TRANSCRIPTIONAL REGULATOR GADX"/>
    <property type="match status" value="1"/>
</dbReference>
<dbReference type="SUPFAM" id="SSF46689">
    <property type="entry name" value="Homeodomain-like"/>
    <property type="match status" value="1"/>
</dbReference>
<dbReference type="PROSITE" id="PS01124">
    <property type="entry name" value="HTH_ARAC_FAMILY_2"/>
    <property type="match status" value="1"/>
</dbReference>
<protein>
    <submittedName>
        <fullName evidence="5">Transcriptional regulator, AraC family</fullName>
    </submittedName>
</protein>
<gene>
    <name evidence="5" type="ORF">SAMN05444141_106295</name>
</gene>
<evidence type="ECO:0000313" key="6">
    <source>
        <dbReference type="Proteomes" id="UP000183371"/>
    </source>
</evidence>